<evidence type="ECO:0000256" key="3">
    <source>
        <dbReference type="ARBA" id="ARBA00023163"/>
    </source>
</evidence>
<dbReference type="Pfam" id="PF07729">
    <property type="entry name" value="FCD"/>
    <property type="match status" value="1"/>
</dbReference>
<dbReference type="eggNOG" id="COG1802">
    <property type="taxonomic scope" value="Bacteria"/>
</dbReference>
<evidence type="ECO:0000313" key="5">
    <source>
        <dbReference type="EMBL" id="EKU95160.1"/>
    </source>
</evidence>
<proteinExistence type="predicted"/>
<keyword evidence="3" id="KW-0804">Transcription</keyword>
<dbReference type="STRING" id="202789.GCA_001457435_01200"/>
<keyword evidence="6" id="KW-1185">Reference proteome</keyword>
<dbReference type="Gene3D" id="1.20.120.530">
    <property type="entry name" value="GntR ligand-binding domain-like"/>
    <property type="match status" value="1"/>
</dbReference>
<dbReference type="PROSITE" id="PS50949">
    <property type="entry name" value="HTH_GNTR"/>
    <property type="match status" value="1"/>
</dbReference>
<dbReference type="SMART" id="SM00895">
    <property type="entry name" value="FCD"/>
    <property type="match status" value="1"/>
</dbReference>
<dbReference type="PATRIC" id="fig|883066.3.peg.959"/>
<dbReference type="EMBL" id="AGWL01000005">
    <property type="protein sequence ID" value="EKU95160.1"/>
    <property type="molecule type" value="Genomic_DNA"/>
</dbReference>
<dbReference type="SUPFAM" id="SSF46785">
    <property type="entry name" value="Winged helix' DNA-binding domain"/>
    <property type="match status" value="1"/>
</dbReference>
<evidence type="ECO:0000256" key="2">
    <source>
        <dbReference type="ARBA" id="ARBA00023125"/>
    </source>
</evidence>
<dbReference type="SMART" id="SM00345">
    <property type="entry name" value="HTH_GNTR"/>
    <property type="match status" value="1"/>
</dbReference>
<name>K9F0Y1_9ACTO</name>
<gene>
    <name evidence="5" type="ORF">HMPREF9233_00921</name>
</gene>
<dbReference type="Pfam" id="PF00392">
    <property type="entry name" value="GntR"/>
    <property type="match status" value="1"/>
</dbReference>
<dbReference type="GO" id="GO:0003700">
    <property type="term" value="F:DNA-binding transcription factor activity"/>
    <property type="evidence" value="ECO:0007669"/>
    <property type="project" value="InterPro"/>
</dbReference>
<evidence type="ECO:0000256" key="1">
    <source>
        <dbReference type="ARBA" id="ARBA00023015"/>
    </source>
</evidence>
<dbReference type="HOGENOM" id="CLU_017584_5_2_11"/>
<dbReference type="GO" id="GO:0003677">
    <property type="term" value="F:DNA binding"/>
    <property type="evidence" value="ECO:0007669"/>
    <property type="project" value="UniProtKB-KW"/>
</dbReference>
<dbReference type="InterPro" id="IPR036388">
    <property type="entry name" value="WH-like_DNA-bd_sf"/>
</dbReference>
<evidence type="ECO:0000259" key="4">
    <source>
        <dbReference type="PROSITE" id="PS50949"/>
    </source>
</evidence>
<dbReference type="PANTHER" id="PTHR43537">
    <property type="entry name" value="TRANSCRIPTIONAL REGULATOR, GNTR FAMILY"/>
    <property type="match status" value="1"/>
</dbReference>
<reference evidence="5 6" key="1">
    <citation type="submission" date="2012-09" db="EMBL/GenBank/DDBJ databases">
        <title>The Genome Sequence of Actinobaculum massiliae ACS-171-V-COL2.</title>
        <authorList>
            <consortium name="The Broad Institute Genome Sequencing Platform"/>
            <person name="Earl A."/>
            <person name="Ward D."/>
            <person name="Feldgarden M."/>
            <person name="Gevers D."/>
            <person name="Saerens B."/>
            <person name="Vaneechoutte M."/>
            <person name="Walker B."/>
            <person name="Young S.K."/>
            <person name="Zeng Q."/>
            <person name="Gargeya S."/>
            <person name="Fitzgerald M."/>
            <person name="Haas B."/>
            <person name="Abouelleil A."/>
            <person name="Alvarado L."/>
            <person name="Arachchi H.M."/>
            <person name="Berlin A."/>
            <person name="Chapman S.B."/>
            <person name="Goldberg J."/>
            <person name="Griggs A."/>
            <person name="Gujja S."/>
            <person name="Hansen M."/>
            <person name="Howarth C."/>
            <person name="Imamovic A."/>
            <person name="Larimer J."/>
            <person name="McCowen C."/>
            <person name="Montmayeur A."/>
            <person name="Murphy C."/>
            <person name="Neiman D."/>
            <person name="Pearson M."/>
            <person name="Priest M."/>
            <person name="Roberts A."/>
            <person name="Saif S."/>
            <person name="Shea T."/>
            <person name="Sisk P."/>
            <person name="Sykes S."/>
            <person name="Wortman J."/>
            <person name="Nusbaum C."/>
            <person name="Birren B."/>
        </authorList>
    </citation>
    <scope>NUCLEOTIDE SEQUENCE [LARGE SCALE GENOMIC DNA]</scope>
    <source>
        <strain evidence="6">ACS-171-V-Col2</strain>
    </source>
</reference>
<keyword evidence="2" id="KW-0238">DNA-binding</keyword>
<dbReference type="Proteomes" id="UP000009888">
    <property type="component" value="Unassembled WGS sequence"/>
</dbReference>
<dbReference type="PANTHER" id="PTHR43537:SF24">
    <property type="entry name" value="GLUCONATE OPERON TRANSCRIPTIONAL REPRESSOR"/>
    <property type="match status" value="1"/>
</dbReference>
<protein>
    <recommendedName>
        <fullName evidence="4">HTH gntR-type domain-containing protein</fullName>
    </recommendedName>
</protein>
<sequence length="234" mass="26263">MDLFAKELPTRKPGKRSALRDDVYVQILDRLLGGMYSPGDPLTIDQLAREFEVSQTPIREALVELEKTGLVERAARRGYRAAAPLTSKQMEDLVEVRILLETAAARKAFECRELLVPELREALQKQQAAVSFLEASEGPFELSQLRSYFEADWTFHEVILRHSGNPYLRSSVDALSFQVHRMRQTLGTGSSDGPDALREHAEIVRAYQEKDEGAVVEALSAHLGKVLERSLSGR</sequence>
<evidence type="ECO:0000313" key="6">
    <source>
        <dbReference type="Proteomes" id="UP000009888"/>
    </source>
</evidence>
<dbReference type="InterPro" id="IPR000524">
    <property type="entry name" value="Tscrpt_reg_HTH_GntR"/>
</dbReference>
<feature type="domain" description="HTH gntR-type" evidence="4">
    <location>
        <begin position="17"/>
        <end position="84"/>
    </location>
</feature>
<organism evidence="5 6">
    <name type="scientific">Actinobaculum massiliense ACS-171-V-Col2</name>
    <dbReference type="NCBI Taxonomy" id="883066"/>
    <lineage>
        <taxon>Bacteria</taxon>
        <taxon>Bacillati</taxon>
        <taxon>Actinomycetota</taxon>
        <taxon>Actinomycetes</taxon>
        <taxon>Actinomycetales</taxon>
        <taxon>Actinomycetaceae</taxon>
        <taxon>Actinobaculum</taxon>
    </lineage>
</organism>
<dbReference type="Gene3D" id="1.10.10.10">
    <property type="entry name" value="Winged helix-like DNA-binding domain superfamily/Winged helix DNA-binding domain"/>
    <property type="match status" value="1"/>
</dbReference>
<dbReference type="InterPro" id="IPR008920">
    <property type="entry name" value="TF_FadR/GntR_C"/>
</dbReference>
<dbReference type="InterPro" id="IPR036390">
    <property type="entry name" value="WH_DNA-bd_sf"/>
</dbReference>
<comment type="caution">
    <text evidence="5">The sequence shown here is derived from an EMBL/GenBank/DDBJ whole genome shotgun (WGS) entry which is preliminary data.</text>
</comment>
<dbReference type="RefSeq" id="WP_007001127.1">
    <property type="nucleotide sequence ID" value="NZ_JH992955.1"/>
</dbReference>
<dbReference type="AlphaFoldDB" id="K9F0Y1"/>
<dbReference type="SUPFAM" id="SSF48008">
    <property type="entry name" value="GntR ligand-binding domain-like"/>
    <property type="match status" value="1"/>
</dbReference>
<dbReference type="InterPro" id="IPR011711">
    <property type="entry name" value="GntR_C"/>
</dbReference>
<keyword evidence="1" id="KW-0805">Transcription regulation</keyword>
<accession>K9F0Y1</accession>